<dbReference type="RefSeq" id="WP_092066225.1">
    <property type="nucleotide sequence ID" value="NZ_FNIN01000013.1"/>
</dbReference>
<keyword evidence="7 8" id="KW-0472">Membrane</keyword>
<evidence type="ECO:0000313" key="10">
    <source>
        <dbReference type="Proteomes" id="UP000199602"/>
    </source>
</evidence>
<protein>
    <recommendedName>
        <fullName evidence="8">Probable membrane transporter protein</fullName>
    </recommendedName>
</protein>
<reference evidence="9 10" key="1">
    <citation type="submission" date="2016-10" db="EMBL/GenBank/DDBJ databases">
        <authorList>
            <person name="de Groot N.N."/>
        </authorList>
    </citation>
    <scope>NUCLEOTIDE SEQUENCE [LARGE SCALE GENOMIC DNA]</scope>
    <source>
        <strain evidence="9 10">DSM 15269</strain>
    </source>
</reference>
<feature type="transmembrane region" description="Helical" evidence="8">
    <location>
        <begin position="120"/>
        <end position="141"/>
    </location>
</feature>
<keyword evidence="4 8" id="KW-1003">Cell membrane</keyword>
<organism evidence="9 10">
    <name type="scientific">Desulfonauticus submarinus</name>
    <dbReference type="NCBI Taxonomy" id="206665"/>
    <lineage>
        <taxon>Bacteria</taxon>
        <taxon>Pseudomonadati</taxon>
        <taxon>Thermodesulfobacteriota</taxon>
        <taxon>Desulfovibrionia</taxon>
        <taxon>Desulfovibrionales</taxon>
        <taxon>Desulfonauticaceae</taxon>
        <taxon>Desulfonauticus</taxon>
    </lineage>
</organism>
<proteinExistence type="inferred from homology"/>
<keyword evidence="6 8" id="KW-1133">Transmembrane helix</keyword>
<comment type="subcellular location">
    <subcellularLocation>
        <location evidence="1 8">Cell membrane</location>
        <topology evidence="1 8">Multi-pass membrane protein</topology>
    </subcellularLocation>
</comment>
<feature type="transmembrane region" description="Helical" evidence="8">
    <location>
        <begin position="64"/>
        <end position="87"/>
    </location>
</feature>
<evidence type="ECO:0000256" key="2">
    <source>
        <dbReference type="ARBA" id="ARBA00009142"/>
    </source>
</evidence>
<dbReference type="InterPro" id="IPR052017">
    <property type="entry name" value="TSUP"/>
</dbReference>
<dbReference type="PANTHER" id="PTHR30269">
    <property type="entry name" value="TRANSMEMBRANE PROTEIN YFCA"/>
    <property type="match status" value="1"/>
</dbReference>
<evidence type="ECO:0000313" key="9">
    <source>
        <dbReference type="EMBL" id="SDN96463.1"/>
    </source>
</evidence>
<feature type="transmembrane region" description="Helical" evidence="8">
    <location>
        <begin position="162"/>
        <end position="184"/>
    </location>
</feature>
<evidence type="ECO:0000256" key="6">
    <source>
        <dbReference type="ARBA" id="ARBA00022989"/>
    </source>
</evidence>
<dbReference type="InterPro" id="IPR002781">
    <property type="entry name" value="TM_pro_TauE-like"/>
</dbReference>
<dbReference type="Pfam" id="PF01925">
    <property type="entry name" value="TauE"/>
    <property type="match status" value="1"/>
</dbReference>
<evidence type="ECO:0000256" key="1">
    <source>
        <dbReference type="ARBA" id="ARBA00004651"/>
    </source>
</evidence>
<keyword evidence="3" id="KW-0813">Transport</keyword>
<feature type="transmembrane region" description="Helical" evidence="8">
    <location>
        <begin position="190"/>
        <end position="211"/>
    </location>
</feature>
<evidence type="ECO:0000256" key="4">
    <source>
        <dbReference type="ARBA" id="ARBA00022475"/>
    </source>
</evidence>
<evidence type="ECO:0000256" key="7">
    <source>
        <dbReference type="ARBA" id="ARBA00023136"/>
    </source>
</evidence>
<accession>A0A1H0FP67</accession>
<sequence length="245" mass="27175">MTTIYFLSIIFGAGFVQGLTGFGSVLISLPLLSFFYPLKTLIPLISLFALIINSMLMWDLRKVFSLKTILPLFIPTLIGLPIGVYLLKNISSFYLELSLGIILFTYALYGLFIKLPQVNLPSWCSCIAGFLAGILGGSLGTNGPPIIVYTSLLPLDKSKLKFALTGYFFFAGLGISSIHAYFGLITKDVIKLFSIGIIPLILGVISGIYFYKRLSTKKYKQLVFVLLLIISIVFNYKGIKYILFK</sequence>
<dbReference type="GO" id="GO:0005886">
    <property type="term" value="C:plasma membrane"/>
    <property type="evidence" value="ECO:0007669"/>
    <property type="project" value="UniProtKB-SubCell"/>
</dbReference>
<feature type="transmembrane region" description="Helical" evidence="8">
    <location>
        <begin position="6"/>
        <end position="29"/>
    </location>
</feature>
<evidence type="ECO:0000256" key="3">
    <source>
        <dbReference type="ARBA" id="ARBA00022448"/>
    </source>
</evidence>
<comment type="similarity">
    <text evidence="2 8">Belongs to the 4-toluene sulfonate uptake permease (TSUP) (TC 2.A.102) family.</text>
</comment>
<dbReference type="STRING" id="206665.SAMN04488516_11342"/>
<keyword evidence="10" id="KW-1185">Reference proteome</keyword>
<keyword evidence="5 8" id="KW-0812">Transmembrane</keyword>
<dbReference type="Proteomes" id="UP000199602">
    <property type="component" value="Unassembled WGS sequence"/>
</dbReference>
<dbReference type="EMBL" id="FNIN01000013">
    <property type="protein sequence ID" value="SDN96463.1"/>
    <property type="molecule type" value="Genomic_DNA"/>
</dbReference>
<dbReference type="PANTHER" id="PTHR30269:SF37">
    <property type="entry name" value="MEMBRANE TRANSPORTER PROTEIN"/>
    <property type="match status" value="1"/>
</dbReference>
<feature type="transmembrane region" description="Helical" evidence="8">
    <location>
        <begin position="223"/>
        <end position="243"/>
    </location>
</feature>
<evidence type="ECO:0000256" key="5">
    <source>
        <dbReference type="ARBA" id="ARBA00022692"/>
    </source>
</evidence>
<dbReference type="OrthoDB" id="7843147at2"/>
<dbReference type="AlphaFoldDB" id="A0A1H0FP67"/>
<feature type="transmembrane region" description="Helical" evidence="8">
    <location>
        <begin position="94"/>
        <end position="114"/>
    </location>
</feature>
<name>A0A1H0FP67_9BACT</name>
<evidence type="ECO:0000256" key="8">
    <source>
        <dbReference type="RuleBase" id="RU363041"/>
    </source>
</evidence>
<gene>
    <name evidence="9" type="ORF">SAMN04488516_11342</name>
</gene>
<feature type="transmembrane region" description="Helical" evidence="8">
    <location>
        <begin position="41"/>
        <end position="58"/>
    </location>
</feature>